<keyword evidence="1" id="KW-0472">Membrane</keyword>
<feature type="transmembrane region" description="Helical" evidence="1">
    <location>
        <begin position="51"/>
        <end position="72"/>
    </location>
</feature>
<dbReference type="AlphaFoldDB" id="A0A8J7R4Y6"/>
<dbReference type="Proteomes" id="UP000666240">
    <property type="component" value="Unassembled WGS sequence"/>
</dbReference>
<evidence type="ECO:0000313" key="2">
    <source>
        <dbReference type="EMBL" id="MBP0437622.1"/>
    </source>
</evidence>
<keyword evidence="1" id="KW-1133">Transmembrane helix</keyword>
<evidence type="ECO:0000313" key="3">
    <source>
        <dbReference type="Proteomes" id="UP000666240"/>
    </source>
</evidence>
<gene>
    <name evidence="2" type="ORF">J5Y06_03005</name>
</gene>
<accession>A0A8J7R4Y6</accession>
<proteinExistence type="predicted"/>
<evidence type="ECO:0000256" key="1">
    <source>
        <dbReference type="SAM" id="Phobius"/>
    </source>
</evidence>
<organism evidence="2 3">
    <name type="scientific">Tianweitania sediminis</name>
    <dbReference type="NCBI Taxonomy" id="1502156"/>
    <lineage>
        <taxon>Bacteria</taxon>
        <taxon>Pseudomonadati</taxon>
        <taxon>Pseudomonadota</taxon>
        <taxon>Alphaproteobacteria</taxon>
        <taxon>Hyphomicrobiales</taxon>
        <taxon>Phyllobacteriaceae</taxon>
        <taxon>Tianweitania</taxon>
    </lineage>
</organism>
<keyword evidence="1" id="KW-0812">Transmembrane</keyword>
<name>A0A8J7R4Y6_9HYPH</name>
<comment type="caution">
    <text evidence="2">The sequence shown here is derived from an EMBL/GenBank/DDBJ whole genome shotgun (WGS) entry which is preliminary data.</text>
</comment>
<reference evidence="2" key="1">
    <citation type="submission" date="2021-03" db="EMBL/GenBank/DDBJ databases">
        <title>Genome sequencing and assembly of Tianweitania sediminis.</title>
        <authorList>
            <person name="Chhetri G."/>
        </authorList>
    </citation>
    <scope>NUCLEOTIDE SEQUENCE</scope>
    <source>
        <strain evidence="2">Z8</strain>
    </source>
</reference>
<sequence length="73" mass="7990">MEAERIIARANTQTDGGAMAVMKRTAQRGRDHFAARDADADDWIEVWGTRIGRAIGILLFIGLILYLGGFVLG</sequence>
<keyword evidence="3" id="KW-1185">Reference proteome</keyword>
<dbReference type="EMBL" id="JAGIYY010000001">
    <property type="protein sequence ID" value="MBP0437622.1"/>
    <property type="molecule type" value="Genomic_DNA"/>
</dbReference>
<protein>
    <submittedName>
        <fullName evidence="2">Uncharacterized protein</fullName>
    </submittedName>
</protein>